<keyword evidence="2" id="KW-1185">Reference proteome</keyword>
<reference evidence="1" key="1">
    <citation type="submission" date="2022-01" db="EMBL/GenBank/DDBJ databases">
        <authorList>
            <person name="King R."/>
        </authorList>
    </citation>
    <scope>NUCLEOTIDE SEQUENCE</scope>
</reference>
<proteinExistence type="predicted"/>
<gene>
    <name evidence="1" type="ORF">PSYICH_LOCUS1173</name>
</gene>
<name>A0A9P0CIC4_9CUCU</name>
<accession>A0A9P0CIC4</accession>
<dbReference type="Proteomes" id="UP001153636">
    <property type="component" value="Chromosome 1"/>
</dbReference>
<protein>
    <submittedName>
        <fullName evidence="1">Uncharacterized protein</fullName>
    </submittedName>
</protein>
<evidence type="ECO:0000313" key="1">
    <source>
        <dbReference type="EMBL" id="CAH1098621.1"/>
    </source>
</evidence>
<organism evidence="1 2">
    <name type="scientific">Psylliodes chrysocephalus</name>
    <dbReference type="NCBI Taxonomy" id="3402493"/>
    <lineage>
        <taxon>Eukaryota</taxon>
        <taxon>Metazoa</taxon>
        <taxon>Ecdysozoa</taxon>
        <taxon>Arthropoda</taxon>
        <taxon>Hexapoda</taxon>
        <taxon>Insecta</taxon>
        <taxon>Pterygota</taxon>
        <taxon>Neoptera</taxon>
        <taxon>Endopterygota</taxon>
        <taxon>Coleoptera</taxon>
        <taxon>Polyphaga</taxon>
        <taxon>Cucujiformia</taxon>
        <taxon>Chrysomeloidea</taxon>
        <taxon>Chrysomelidae</taxon>
        <taxon>Galerucinae</taxon>
        <taxon>Alticini</taxon>
        <taxon>Psylliodes</taxon>
    </lineage>
</organism>
<dbReference type="EMBL" id="OV651813">
    <property type="protein sequence ID" value="CAH1098621.1"/>
    <property type="molecule type" value="Genomic_DNA"/>
</dbReference>
<dbReference type="AlphaFoldDB" id="A0A9P0CIC4"/>
<sequence length="158" mass="17746">MNISFAALGHEECFTGAALKNHESSTNHDSKNLKNDWANCKSCNKHIGITKSARQQYQIDAEADNPYVLACSANLQKVNFENGKQSLSYKCKFSEEATILNFLVAKHQKNGLEKPKCKTVCRGISQARKDTLINRLRGIIPVTRIHFWNNLPVSENPV</sequence>
<evidence type="ECO:0000313" key="2">
    <source>
        <dbReference type="Proteomes" id="UP001153636"/>
    </source>
</evidence>